<dbReference type="InterPro" id="IPR006685">
    <property type="entry name" value="MscS_channel_2nd"/>
</dbReference>
<dbReference type="EMBL" id="CP007174">
    <property type="protein sequence ID" value="AIF82750.1"/>
    <property type="molecule type" value="Genomic_DNA"/>
</dbReference>
<feature type="compositionally biased region" description="Basic and acidic residues" evidence="5">
    <location>
        <begin position="301"/>
        <end position="310"/>
    </location>
</feature>
<feature type="domain" description="Mechanosensitive ion channel MscS" evidence="7">
    <location>
        <begin position="241"/>
        <end position="291"/>
    </location>
</feature>
<gene>
    <name evidence="8" type="ORF">NTE_00670</name>
</gene>
<dbReference type="Gene3D" id="2.30.30.60">
    <property type="match status" value="1"/>
</dbReference>
<accession>A0A075MNP5</accession>
<dbReference type="PANTHER" id="PTHR30221:SF1">
    <property type="entry name" value="SMALL-CONDUCTANCE MECHANOSENSITIVE CHANNEL"/>
    <property type="match status" value="1"/>
</dbReference>
<proteinExistence type="predicted"/>
<dbReference type="InterPro" id="IPR023408">
    <property type="entry name" value="MscS_beta-dom_sf"/>
</dbReference>
<evidence type="ECO:0000256" key="2">
    <source>
        <dbReference type="ARBA" id="ARBA00022692"/>
    </source>
</evidence>
<feature type="region of interest" description="Disordered" evidence="5">
    <location>
        <begin position="295"/>
        <end position="322"/>
    </location>
</feature>
<dbReference type="Proteomes" id="UP000028194">
    <property type="component" value="Chromosome"/>
</dbReference>
<feature type="transmembrane region" description="Helical" evidence="6">
    <location>
        <begin position="44"/>
        <end position="67"/>
    </location>
</feature>
<dbReference type="OrthoDB" id="11352at2157"/>
<reference evidence="8 9" key="1">
    <citation type="journal article" date="2014" name="PLoS ONE">
        <title>Genome Sequence of Candidatus Nitrososphaera evergladensis from Group I.1b Enriched from Everglades Soil Reveals Novel Genomic Features of the Ammonia-Oxidizing Archaea.</title>
        <authorList>
            <person name="Zhalnina K.V."/>
            <person name="Dias R."/>
            <person name="Leonard M.T."/>
            <person name="Dorr de Quadros P."/>
            <person name="Camargo F.A."/>
            <person name="Drew J.C."/>
            <person name="Farmerie W.G."/>
            <person name="Daroub S.H."/>
            <person name="Triplett E.W."/>
        </authorList>
    </citation>
    <scope>NUCLEOTIDE SEQUENCE [LARGE SCALE GENOMIC DNA]</scope>
    <source>
        <strain evidence="8 9">SR1</strain>
    </source>
</reference>
<evidence type="ECO:0000256" key="5">
    <source>
        <dbReference type="SAM" id="MobiDB-lite"/>
    </source>
</evidence>
<comment type="subcellular location">
    <subcellularLocation>
        <location evidence="1">Membrane</location>
    </subcellularLocation>
</comment>
<feature type="compositionally biased region" description="Polar residues" evidence="5">
    <location>
        <begin position="313"/>
        <end position="322"/>
    </location>
</feature>
<protein>
    <submittedName>
        <fullName evidence="8">Small-conductance mechanosensitive channel</fullName>
    </submittedName>
</protein>
<evidence type="ECO:0000313" key="8">
    <source>
        <dbReference type="EMBL" id="AIF82750.1"/>
    </source>
</evidence>
<keyword evidence="3 6" id="KW-1133">Transmembrane helix</keyword>
<dbReference type="InterPro" id="IPR008910">
    <property type="entry name" value="MSC_TM_helix"/>
</dbReference>
<feature type="transmembrane region" description="Helical" evidence="6">
    <location>
        <begin position="208"/>
        <end position="228"/>
    </location>
</feature>
<dbReference type="AlphaFoldDB" id="A0A075MNP5"/>
<dbReference type="GO" id="GO:0016020">
    <property type="term" value="C:membrane"/>
    <property type="evidence" value="ECO:0007669"/>
    <property type="project" value="UniProtKB-SubCell"/>
</dbReference>
<dbReference type="InterPro" id="IPR010920">
    <property type="entry name" value="LSM_dom_sf"/>
</dbReference>
<sequence>MSFEISGILTLLTTFQAAGANDLTTPIVNSLNQFGTTLGAALPRIIAALILLGIGYLVGKIAGWVVSRVIKALNLDKHWSKSGIGQATVSSGWSMSRIFGTATKWFIYLFFIAAAVNALQFPQISQAINSVWLWVPNVVAFLLVLVIGSLLADFVGSWVQRELPRRGIMAGKTIGLAITGILYAIVLTVAVTQLGIGQQILNSVISALIWSLAAAIAIGFGVGLAYGLREAIPSLIKGNTLIQPAIKQGQRISVNQHRGVVQEVGAFSVIIKDEEGRTVVIPTKNLVDEEIIVESGPTPETQERVMERGGEGPSSTSYSAAA</sequence>
<evidence type="ECO:0000259" key="7">
    <source>
        <dbReference type="Pfam" id="PF00924"/>
    </source>
</evidence>
<evidence type="ECO:0000256" key="3">
    <source>
        <dbReference type="ARBA" id="ARBA00022989"/>
    </source>
</evidence>
<keyword evidence="2 6" id="KW-0812">Transmembrane</keyword>
<feature type="transmembrane region" description="Helical" evidence="6">
    <location>
        <begin position="173"/>
        <end position="196"/>
    </location>
</feature>
<dbReference type="GO" id="GO:0008381">
    <property type="term" value="F:mechanosensitive monoatomic ion channel activity"/>
    <property type="evidence" value="ECO:0007669"/>
    <property type="project" value="InterPro"/>
</dbReference>
<evidence type="ECO:0000313" key="9">
    <source>
        <dbReference type="Proteomes" id="UP000028194"/>
    </source>
</evidence>
<dbReference type="eggNOG" id="arCOG01570">
    <property type="taxonomic scope" value="Archaea"/>
</dbReference>
<evidence type="ECO:0000256" key="1">
    <source>
        <dbReference type="ARBA" id="ARBA00004370"/>
    </source>
</evidence>
<dbReference type="Pfam" id="PF05552">
    <property type="entry name" value="MS_channel_1st_1"/>
    <property type="match status" value="2"/>
</dbReference>
<dbReference type="KEGG" id="nev:NTE_00670"/>
<feature type="transmembrane region" description="Helical" evidence="6">
    <location>
        <begin position="105"/>
        <end position="125"/>
    </location>
</feature>
<dbReference type="RefSeq" id="WP_148699658.1">
    <property type="nucleotide sequence ID" value="NZ_CP007174.1"/>
</dbReference>
<organism evidence="8 9">
    <name type="scientific">Candidatus Nitrososphaera evergladensis SR1</name>
    <dbReference type="NCBI Taxonomy" id="1459636"/>
    <lineage>
        <taxon>Archaea</taxon>
        <taxon>Nitrososphaerota</taxon>
        <taxon>Nitrososphaeria</taxon>
        <taxon>Nitrososphaerales</taxon>
        <taxon>Nitrososphaeraceae</taxon>
        <taxon>Nitrososphaera</taxon>
    </lineage>
</organism>
<dbReference type="Pfam" id="PF00924">
    <property type="entry name" value="MS_channel_2nd"/>
    <property type="match status" value="1"/>
</dbReference>
<dbReference type="PANTHER" id="PTHR30221">
    <property type="entry name" value="SMALL-CONDUCTANCE MECHANOSENSITIVE CHANNEL"/>
    <property type="match status" value="1"/>
</dbReference>
<name>A0A075MNP5_9ARCH</name>
<dbReference type="HOGENOM" id="CLU_878796_0_0_2"/>
<dbReference type="GeneID" id="41596529"/>
<keyword evidence="9" id="KW-1185">Reference proteome</keyword>
<dbReference type="SUPFAM" id="SSF50182">
    <property type="entry name" value="Sm-like ribonucleoproteins"/>
    <property type="match status" value="1"/>
</dbReference>
<evidence type="ECO:0000256" key="6">
    <source>
        <dbReference type="SAM" id="Phobius"/>
    </source>
</evidence>
<keyword evidence="4 6" id="KW-0472">Membrane</keyword>
<evidence type="ECO:0000256" key="4">
    <source>
        <dbReference type="ARBA" id="ARBA00023136"/>
    </source>
</evidence>
<feature type="transmembrane region" description="Helical" evidence="6">
    <location>
        <begin position="131"/>
        <end position="152"/>
    </location>
</feature>
<dbReference type="InterPro" id="IPR045275">
    <property type="entry name" value="MscS_archaea/bacteria_type"/>
</dbReference>